<protein>
    <submittedName>
        <fullName evidence="2">Uncharacterized protein</fullName>
    </submittedName>
</protein>
<organism evidence="2 3">
    <name type="scientific">Novosphingobium soli</name>
    <dbReference type="NCBI Taxonomy" id="574956"/>
    <lineage>
        <taxon>Bacteria</taxon>
        <taxon>Pseudomonadati</taxon>
        <taxon>Pseudomonadota</taxon>
        <taxon>Alphaproteobacteria</taxon>
        <taxon>Sphingomonadales</taxon>
        <taxon>Sphingomonadaceae</taxon>
        <taxon>Novosphingobium</taxon>
    </lineage>
</organism>
<feature type="transmembrane region" description="Helical" evidence="1">
    <location>
        <begin position="6"/>
        <end position="31"/>
    </location>
</feature>
<feature type="transmembrane region" description="Helical" evidence="1">
    <location>
        <begin position="82"/>
        <end position="101"/>
    </location>
</feature>
<name>A0ABV6CYL3_9SPHN</name>
<evidence type="ECO:0000313" key="3">
    <source>
        <dbReference type="Proteomes" id="UP001589798"/>
    </source>
</evidence>
<accession>A0ABV6CYL3</accession>
<sequence length="102" mass="10913">MLDTLAMPFVLIAMGLSALGCLSWFLLMIVFVTMGGFVKNGTFGLAMAVWTVAAAMLGFWNFGRFMAYFGDAERKMIGVAKALGVSGALVATNPLLWYAAFA</sequence>
<evidence type="ECO:0000256" key="1">
    <source>
        <dbReference type="SAM" id="Phobius"/>
    </source>
</evidence>
<keyword evidence="1" id="KW-1133">Transmembrane helix</keyword>
<dbReference type="EMBL" id="JBHLWK010000017">
    <property type="protein sequence ID" value="MFC0205477.1"/>
    <property type="molecule type" value="Genomic_DNA"/>
</dbReference>
<evidence type="ECO:0000313" key="2">
    <source>
        <dbReference type="EMBL" id="MFC0205477.1"/>
    </source>
</evidence>
<comment type="caution">
    <text evidence="2">The sequence shown here is derived from an EMBL/GenBank/DDBJ whole genome shotgun (WGS) entry which is preliminary data.</text>
</comment>
<keyword evidence="1" id="KW-0472">Membrane</keyword>
<dbReference type="RefSeq" id="WP_379488207.1">
    <property type="nucleotide sequence ID" value="NZ_JBHLWK010000017.1"/>
</dbReference>
<dbReference type="Proteomes" id="UP001589798">
    <property type="component" value="Unassembled WGS sequence"/>
</dbReference>
<keyword evidence="3" id="KW-1185">Reference proteome</keyword>
<feature type="transmembrane region" description="Helical" evidence="1">
    <location>
        <begin position="43"/>
        <end position="62"/>
    </location>
</feature>
<keyword evidence="1" id="KW-0812">Transmembrane</keyword>
<gene>
    <name evidence="2" type="ORF">ACFFJC_14525</name>
</gene>
<reference evidence="2 3" key="1">
    <citation type="submission" date="2024-09" db="EMBL/GenBank/DDBJ databases">
        <authorList>
            <person name="Sun Q."/>
            <person name="Mori K."/>
        </authorList>
    </citation>
    <scope>NUCLEOTIDE SEQUENCE [LARGE SCALE GENOMIC DNA]</scope>
    <source>
        <strain evidence="2 3">CCM 7706</strain>
    </source>
</reference>
<proteinExistence type="predicted"/>